<dbReference type="SUPFAM" id="SSF47005">
    <property type="entry name" value="Peripheral subunit-binding domain of 2-oxo acid dehydrogenase complex"/>
    <property type="match status" value="1"/>
</dbReference>
<evidence type="ECO:0000256" key="1">
    <source>
        <dbReference type="ARBA" id="ARBA00001938"/>
    </source>
</evidence>
<protein>
    <submittedName>
        <fullName evidence="6">Acetoin dehydrogenase dihydrolipoyllysine-residue acetyltransferase subunit</fullName>
    </submittedName>
</protein>
<proteinExistence type="inferred from homology"/>
<dbReference type="PROSITE" id="PS50968">
    <property type="entry name" value="BIOTINYL_LIPOYL"/>
    <property type="match status" value="1"/>
</dbReference>
<gene>
    <name evidence="6" type="ORF">FNA46_04740</name>
</gene>
<feature type="domain" description="Lipoyl-binding" evidence="4">
    <location>
        <begin position="2"/>
        <end position="77"/>
    </location>
</feature>
<dbReference type="PANTHER" id="PTHR23151:SF90">
    <property type="entry name" value="DIHYDROLIPOYLLYSINE-RESIDUE ACETYLTRANSFERASE COMPONENT OF PYRUVATE DEHYDROGENASE COMPLEX, MITOCHONDRIAL-RELATED"/>
    <property type="match status" value="1"/>
</dbReference>
<evidence type="ECO:0000259" key="4">
    <source>
        <dbReference type="PROSITE" id="PS50968"/>
    </source>
</evidence>
<dbReference type="GO" id="GO:0016746">
    <property type="term" value="F:acyltransferase activity"/>
    <property type="evidence" value="ECO:0007669"/>
    <property type="project" value="InterPro"/>
</dbReference>
<dbReference type="EMBL" id="VJMG01000010">
    <property type="protein sequence ID" value="TRL41244.1"/>
    <property type="molecule type" value="Genomic_DNA"/>
</dbReference>
<dbReference type="PRINTS" id="PR00111">
    <property type="entry name" value="ABHYDROLASE"/>
</dbReference>
<evidence type="ECO:0000313" key="6">
    <source>
        <dbReference type="EMBL" id="TRL41244.1"/>
    </source>
</evidence>
<accession>A0A549TFE6</accession>
<dbReference type="PROSITE" id="PS00189">
    <property type="entry name" value="LIPOYL"/>
    <property type="match status" value="1"/>
</dbReference>
<dbReference type="GO" id="GO:0045254">
    <property type="term" value="C:pyruvate dehydrogenase complex"/>
    <property type="evidence" value="ECO:0007669"/>
    <property type="project" value="InterPro"/>
</dbReference>
<organism evidence="6 7">
    <name type="scientific">Rhizobium straminoryzae</name>
    <dbReference type="NCBI Taxonomy" id="1387186"/>
    <lineage>
        <taxon>Bacteria</taxon>
        <taxon>Pseudomonadati</taxon>
        <taxon>Pseudomonadota</taxon>
        <taxon>Alphaproteobacteria</taxon>
        <taxon>Hyphomicrobiales</taxon>
        <taxon>Rhizobiaceae</taxon>
        <taxon>Rhizobium/Agrobacterium group</taxon>
        <taxon>Rhizobium</taxon>
    </lineage>
</organism>
<keyword evidence="7" id="KW-1185">Reference proteome</keyword>
<comment type="similarity">
    <text evidence="2">Belongs to the 2-oxoacid dehydrogenase family.</text>
</comment>
<keyword evidence="6" id="KW-0808">Transferase</keyword>
<dbReference type="Proteomes" id="UP000316801">
    <property type="component" value="Unassembled WGS sequence"/>
</dbReference>
<dbReference type="InterPro" id="IPR036625">
    <property type="entry name" value="E3-bd_dom_sf"/>
</dbReference>
<name>A0A549TFE6_9HYPH</name>
<dbReference type="Pfam" id="PF02817">
    <property type="entry name" value="E3_binding"/>
    <property type="match status" value="1"/>
</dbReference>
<dbReference type="InterPro" id="IPR004167">
    <property type="entry name" value="PSBD"/>
</dbReference>
<dbReference type="Gene3D" id="4.10.320.10">
    <property type="entry name" value="E3-binding domain"/>
    <property type="match status" value="1"/>
</dbReference>
<evidence type="ECO:0000256" key="2">
    <source>
        <dbReference type="ARBA" id="ARBA00007317"/>
    </source>
</evidence>
<dbReference type="PANTHER" id="PTHR23151">
    <property type="entry name" value="DIHYDROLIPOAMIDE ACETYL/SUCCINYL-TRANSFERASE-RELATED"/>
    <property type="match status" value="1"/>
</dbReference>
<sequence>MPVEVILPKVDMDMTHGTLATWHVKPGDMVQKGAALFDIETDKAAMEVEAPATGRLQHVLAEPGTKVPVGSVIAWLYAEGETVDTLPPVPAPGDVPAEAAVPDAPALGGTEQAPYAVPPQGMAGHASPMPGGSLLRATPAARHAARTAGLDLSDVAGSGPRGRIQKQDVDDLLARERDVAPPRPVSGWVADSGPLAVTRRPGRDAPLVLIHGFAADSTGWLPLEKALLPGRALIRIDLPGHGRSPKRKIRDFAHLARMVLEAFDEATRGLDGVHLLGHSLGGAVAAAIADIRSSRVLSLTAMAPAGLGPDINGEMLAGIARATRVESLSPWLRQLAGNAELIGDDYAKAAMRGRADPGLRSCQMEMAEVLFPDGVQAFDLRPAFARLSMPASIVWGRRDQVTPFRHALSIEADFALHFLHGIGHIPHFECPERVARIVERQFAAVEAPG</sequence>
<keyword evidence="3" id="KW-0450">Lipoyl</keyword>
<evidence type="ECO:0000259" key="5">
    <source>
        <dbReference type="PROSITE" id="PS51826"/>
    </source>
</evidence>
<dbReference type="Gene3D" id="2.40.50.100">
    <property type="match status" value="1"/>
</dbReference>
<dbReference type="InterPro" id="IPR000073">
    <property type="entry name" value="AB_hydrolase_1"/>
</dbReference>
<dbReference type="RefSeq" id="WP_142881185.1">
    <property type="nucleotide sequence ID" value="NZ_VJMG01000010.1"/>
</dbReference>
<dbReference type="InterPro" id="IPR029058">
    <property type="entry name" value="AB_hydrolase_fold"/>
</dbReference>
<reference evidence="6 7" key="1">
    <citation type="submission" date="2019-07" db="EMBL/GenBank/DDBJ databases">
        <title>Ln-dependent methylotrophs.</title>
        <authorList>
            <person name="Tani A."/>
        </authorList>
    </citation>
    <scope>NUCLEOTIDE SEQUENCE [LARGE SCALE GENOMIC DNA]</scope>
    <source>
        <strain evidence="6 7">SM12</strain>
    </source>
</reference>
<dbReference type="InterPro" id="IPR003016">
    <property type="entry name" value="2-oxoA_DH_lipoyl-BS"/>
</dbReference>
<evidence type="ECO:0000256" key="3">
    <source>
        <dbReference type="ARBA" id="ARBA00022823"/>
    </source>
</evidence>
<dbReference type="AlphaFoldDB" id="A0A549TFE6"/>
<dbReference type="SUPFAM" id="SSF53474">
    <property type="entry name" value="alpha/beta-Hydrolases"/>
    <property type="match status" value="1"/>
</dbReference>
<feature type="domain" description="Peripheral subunit-binding (PSBD)" evidence="5">
    <location>
        <begin position="136"/>
        <end position="173"/>
    </location>
</feature>
<dbReference type="InterPro" id="IPR011053">
    <property type="entry name" value="Single_hybrid_motif"/>
</dbReference>
<dbReference type="GO" id="GO:0006086">
    <property type="term" value="P:pyruvate decarboxylation to acetyl-CoA"/>
    <property type="evidence" value="ECO:0007669"/>
    <property type="project" value="InterPro"/>
</dbReference>
<evidence type="ECO:0000313" key="7">
    <source>
        <dbReference type="Proteomes" id="UP000316801"/>
    </source>
</evidence>
<dbReference type="Gene3D" id="3.40.50.1820">
    <property type="entry name" value="alpha/beta hydrolase"/>
    <property type="match status" value="1"/>
</dbReference>
<dbReference type="PROSITE" id="PS51826">
    <property type="entry name" value="PSBD"/>
    <property type="match status" value="1"/>
</dbReference>
<dbReference type="Pfam" id="PF00364">
    <property type="entry name" value="Biotin_lipoyl"/>
    <property type="match status" value="1"/>
</dbReference>
<dbReference type="InterPro" id="IPR045257">
    <property type="entry name" value="E2/Pdx1"/>
</dbReference>
<dbReference type="CDD" id="cd06849">
    <property type="entry name" value="lipoyl_domain"/>
    <property type="match status" value="1"/>
</dbReference>
<dbReference type="Pfam" id="PF12697">
    <property type="entry name" value="Abhydrolase_6"/>
    <property type="match status" value="1"/>
</dbReference>
<comment type="cofactor">
    <cofactor evidence="1">
        <name>(R)-lipoate</name>
        <dbReference type="ChEBI" id="CHEBI:83088"/>
    </cofactor>
</comment>
<comment type="caution">
    <text evidence="6">The sequence shown here is derived from an EMBL/GenBank/DDBJ whole genome shotgun (WGS) entry which is preliminary data.</text>
</comment>
<dbReference type="NCBIfam" id="NF011457">
    <property type="entry name" value="PRK14875.1"/>
    <property type="match status" value="1"/>
</dbReference>
<dbReference type="SUPFAM" id="SSF51230">
    <property type="entry name" value="Single hybrid motif"/>
    <property type="match status" value="1"/>
</dbReference>
<dbReference type="InterPro" id="IPR000089">
    <property type="entry name" value="Biotin_lipoyl"/>
</dbReference>